<keyword evidence="5" id="KW-1185">Reference proteome</keyword>
<keyword evidence="2" id="KW-1003">Cell membrane</keyword>
<reference evidence="5" key="1">
    <citation type="submission" date="2016-10" db="EMBL/GenBank/DDBJ databases">
        <authorList>
            <person name="Varghese N."/>
            <person name="Submissions S."/>
        </authorList>
    </citation>
    <scope>NUCLEOTIDE SEQUENCE [LARGE SCALE GENOMIC DNA]</scope>
    <source>
        <strain evidence="5">DSM 8987</strain>
    </source>
</reference>
<comment type="subcellular location">
    <subcellularLocation>
        <location evidence="1">Cell membrane</location>
    </subcellularLocation>
</comment>
<dbReference type="Proteomes" id="UP000243205">
    <property type="component" value="Unassembled WGS sequence"/>
</dbReference>
<accession>A0A1G7CCC3</accession>
<evidence type="ECO:0000256" key="1">
    <source>
        <dbReference type="ARBA" id="ARBA00004236"/>
    </source>
</evidence>
<dbReference type="PROSITE" id="PS51257">
    <property type="entry name" value="PROKAR_LIPOPROTEIN"/>
    <property type="match status" value="1"/>
</dbReference>
<organism evidence="4 5">
    <name type="scientific">Desulfuromonas thiophila</name>
    <dbReference type="NCBI Taxonomy" id="57664"/>
    <lineage>
        <taxon>Bacteria</taxon>
        <taxon>Pseudomonadati</taxon>
        <taxon>Thermodesulfobacteriota</taxon>
        <taxon>Desulfuromonadia</taxon>
        <taxon>Desulfuromonadales</taxon>
        <taxon>Desulfuromonadaceae</taxon>
        <taxon>Desulfuromonas</taxon>
    </lineage>
</organism>
<evidence type="ECO:0000313" key="4">
    <source>
        <dbReference type="EMBL" id="SDE36035.1"/>
    </source>
</evidence>
<gene>
    <name evidence="4" type="ORF">SAMN05661003_1095</name>
</gene>
<name>A0A1G7CCC3_9BACT</name>
<keyword evidence="3" id="KW-0472">Membrane</keyword>
<dbReference type="GO" id="GO:0005886">
    <property type="term" value="C:plasma membrane"/>
    <property type="evidence" value="ECO:0007669"/>
    <property type="project" value="UniProtKB-SubCell"/>
</dbReference>
<protein>
    <submittedName>
        <fullName evidence="4">Uncharacterized protein YjiK</fullName>
    </submittedName>
</protein>
<proteinExistence type="predicted"/>
<dbReference type="InterPro" id="IPR009722">
    <property type="entry name" value="YjiK/CarP"/>
</dbReference>
<sequence>MNRRLRSALAGLVLLALLTLVGCFEQEAPPLTAAGDLGEADVLGRAGSLGLQRYVLQGPPVVLGPAVRNASGLAYNAVSGTLFVVMNQPARLLEVALDGTLLRQIELDGFEDTEGVVWLGGERFALIEERRRLLNLLVVPPGASRIAYVDARRYLVDATEAGNKGLEGVGWDAARAHFHLAKEKRPRQLYRLQLPAQEGGSVRIDSPWDVQRYGLGLKDLSDLYHCDRTGNLLLLSDESHAVVEVDEHGRERSRLWLKKGHAGLDHSIKQAEGLVLDGRGTLYICSEPNLLYIFAPAAADKRLKNSL</sequence>
<dbReference type="CDD" id="cd09971">
    <property type="entry name" value="SdiA-regulated"/>
    <property type="match status" value="1"/>
</dbReference>
<dbReference type="AlphaFoldDB" id="A0A1G7CCC3"/>
<evidence type="ECO:0000313" key="5">
    <source>
        <dbReference type="Proteomes" id="UP000243205"/>
    </source>
</evidence>
<dbReference type="EMBL" id="FNAQ01000009">
    <property type="protein sequence ID" value="SDE36035.1"/>
    <property type="molecule type" value="Genomic_DNA"/>
</dbReference>
<dbReference type="Pfam" id="PF06977">
    <property type="entry name" value="SdiA-regulated"/>
    <property type="match status" value="1"/>
</dbReference>
<dbReference type="STRING" id="57664.SAMN05661003_1095"/>
<evidence type="ECO:0000256" key="3">
    <source>
        <dbReference type="ARBA" id="ARBA00023136"/>
    </source>
</evidence>
<dbReference type="RefSeq" id="WP_171906381.1">
    <property type="nucleotide sequence ID" value="NZ_FNAQ01000009.1"/>
</dbReference>
<evidence type="ECO:0000256" key="2">
    <source>
        <dbReference type="ARBA" id="ARBA00022475"/>
    </source>
</evidence>
<dbReference type="SUPFAM" id="SSF50956">
    <property type="entry name" value="Thermostable phytase (3-phytase)"/>
    <property type="match status" value="1"/>
</dbReference>